<evidence type="ECO:0000256" key="8">
    <source>
        <dbReference type="SAM" id="MobiDB-lite"/>
    </source>
</evidence>
<dbReference type="PROSITE" id="PS50088">
    <property type="entry name" value="ANK_REPEAT"/>
    <property type="match status" value="3"/>
</dbReference>
<dbReference type="PROSITE" id="PS01032">
    <property type="entry name" value="PPM_1"/>
    <property type="match status" value="1"/>
</dbReference>
<evidence type="ECO:0000256" key="7">
    <source>
        <dbReference type="RuleBase" id="RU003465"/>
    </source>
</evidence>
<dbReference type="PROSITE" id="PS50297">
    <property type="entry name" value="ANK_REP_REGION"/>
    <property type="match status" value="2"/>
</dbReference>
<dbReference type="PANTHER" id="PTHR24198">
    <property type="entry name" value="ANKYRIN REPEAT AND PROTEIN KINASE DOMAIN-CONTAINING PROTEIN"/>
    <property type="match status" value="1"/>
</dbReference>
<dbReference type="InterPro" id="IPR001496">
    <property type="entry name" value="SOCS_box"/>
</dbReference>
<dbReference type="InterPro" id="IPR036770">
    <property type="entry name" value="Ankyrin_rpt-contain_sf"/>
</dbReference>
<feature type="repeat" description="ANK" evidence="6">
    <location>
        <begin position="675"/>
        <end position="707"/>
    </location>
</feature>
<organism evidence="11 12">
    <name type="scientific">Mizuhopecten yessoensis</name>
    <name type="common">Japanese scallop</name>
    <name type="synonym">Patinopecten yessoensis</name>
    <dbReference type="NCBI Taxonomy" id="6573"/>
    <lineage>
        <taxon>Eukaryota</taxon>
        <taxon>Metazoa</taxon>
        <taxon>Spiralia</taxon>
        <taxon>Lophotrochozoa</taxon>
        <taxon>Mollusca</taxon>
        <taxon>Bivalvia</taxon>
        <taxon>Autobranchia</taxon>
        <taxon>Pteriomorphia</taxon>
        <taxon>Pectinida</taxon>
        <taxon>Pectinoidea</taxon>
        <taxon>Pectinidae</taxon>
        <taxon>Mizuhopecten</taxon>
    </lineage>
</organism>
<dbReference type="InterPro" id="IPR036036">
    <property type="entry name" value="SOCS_box-like_dom_sf"/>
</dbReference>
<evidence type="ECO:0000256" key="6">
    <source>
        <dbReference type="PROSITE-ProRule" id="PRU00023"/>
    </source>
</evidence>
<dbReference type="GO" id="GO:0035556">
    <property type="term" value="P:intracellular signal transduction"/>
    <property type="evidence" value="ECO:0007669"/>
    <property type="project" value="InterPro"/>
</dbReference>
<feature type="repeat" description="ANK" evidence="6">
    <location>
        <begin position="778"/>
        <end position="810"/>
    </location>
</feature>
<evidence type="ECO:0000256" key="5">
    <source>
        <dbReference type="ARBA" id="ARBA00023043"/>
    </source>
</evidence>
<dbReference type="SUPFAM" id="SSF48403">
    <property type="entry name" value="Ankyrin repeat"/>
    <property type="match status" value="1"/>
</dbReference>
<dbReference type="OrthoDB" id="194358at2759"/>
<evidence type="ECO:0000313" key="12">
    <source>
        <dbReference type="Proteomes" id="UP000242188"/>
    </source>
</evidence>
<dbReference type="PROSITE" id="PS51746">
    <property type="entry name" value="PPM_2"/>
    <property type="match status" value="1"/>
</dbReference>
<dbReference type="Pfam" id="PF00481">
    <property type="entry name" value="PP2C"/>
    <property type="match status" value="1"/>
</dbReference>
<proteinExistence type="inferred from homology"/>
<dbReference type="GO" id="GO:0004721">
    <property type="term" value="F:phosphoprotein phosphatase activity"/>
    <property type="evidence" value="ECO:0007669"/>
    <property type="project" value="UniProtKB-KW"/>
</dbReference>
<dbReference type="Pfam" id="PF07525">
    <property type="entry name" value="SOCS_box"/>
    <property type="match status" value="1"/>
</dbReference>
<feature type="region of interest" description="Disordered" evidence="8">
    <location>
        <begin position="511"/>
        <end position="542"/>
    </location>
</feature>
<evidence type="ECO:0000259" key="9">
    <source>
        <dbReference type="PROSITE" id="PS50225"/>
    </source>
</evidence>
<dbReference type="Pfam" id="PF12796">
    <property type="entry name" value="Ank_2"/>
    <property type="match status" value="3"/>
</dbReference>
<feature type="domain" description="PPM-type phosphatase" evidence="10">
    <location>
        <begin position="79"/>
        <end position="446"/>
    </location>
</feature>
<feature type="compositionally biased region" description="Basic residues" evidence="8">
    <location>
        <begin position="518"/>
        <end position="529"/>
    </location>
</feature>
<dbReference type="SMART" id="SM00253">
    <property type="entry name" value="SOCS"/>
    <property type="match status" value="1"/>
</dbReference>
<dbReference type="FunFam" id="1.10.750.20:FF:000001">
    <property type="entry name" value="Ankyrin repeat and SOCS box containing 1"/>
    <property type="match status" value="1"/>
</dbReference>
<dbReference type="Gene3D" id="1.25.40.20">
    <property type="entry name" value="Ankyrin repeat-containing domain"/>
    <property type="match status" value="2"/>
</dbReference>
<evidence type="ECO:0000259" key="10">
    <source>
        <dbReference type="PROSITE" id="PS51746"/>
    </source>
</evidence>
<keyword evidence="4 7" id="KW-0904">Protein phosphatase</keyword>
<gene>
    <name evidence="11" type="ORF">KP79_PYT13625</name>
</gene>
<evidence type="ECO:0000256" key="4">
    <source>
        <dbReference type="ARBA" id="ARBA00022912"/>
    </source>
</evidence>
<comment type="similarity">
    <text evidence="7">Belongs to the PP2C family.</text>
</comment>
<reference evidence="11 12" key="1">
    <citation type="journal article" date="2017" name="Nat. Ecol. Evol.">
        <title>Scallop genome provides insights into evolution of bilaterian karyotype and development.</title>
        <authorList>
            <person name="Wang S."/>
            <person name="Zhang J."/>
            <person name="Jiao W."/>
            <person name="Li J."/>
            <person name="Xun X."/>
            <person name="Sun Y."/>
            <person name="Guo X."/>
            <person name="Huan P."/>
            <person name="Dong B."/>
            <person name="Zhang L."/>
            <person name="Hu X."/>
            <person name="Sun X."/>
            <person name="Wang J."/>
            <person name="Zhao C."/>
            <person name="Wang Y."/>
            <person name="Wang D."/>
            <person name="Huang X."/>
            <person name="Wang R."/>
            <person name="Lv J."/>
            <person name="Li Y."/>
            <person name="Zhang Z."/>
            <person name="Liu B."/>
            <person name="Lu W."/>
            <person name="Hui Y."/>
            <person name="Liang J."/>
            <person name="Zhou Z."/>
            <person name="Hou R."/>
            <person name="Li X."/>
            <person name="Liu Y."/>
            <person name="Li H."/>
            <person name="Ning X."/>
            <person name="Lin Y."/>
            <person name="Zhao L."/>
            <person name="Xing Q."/>
            <person name="Dou J."/>
            <person name="Li Y."/>
            <person name="Mao J."/>
            <person name="Guo H."/>
            <person name="Dou H."/>
            <person name="Li T."/>
            <person name="Mu C."/>
            <person name="Jiang W."/>
            <person name="Fu Q."/>
            <person name="Fu X."/>
            <person name="Miao Y."/>
            <person name="Liu J."/>
            <person name="Yu Q."/>
            <person name="Li R."/>
            <person name="Liao H."/>
            <person name="Li X."/>
            <person name="Kong Y."/>
            <person name="Jiang Z."/>
            <person name="Chourrout D."/>
            <person name="Li R."/>
            <person name="Bao Z."/>
        </authorList>
    </citation>
    <scope>NUCLEOTIDE SEQUENCE [LARGE SCALE GENOMIC DNA]</scope>
    <source>
        <strain evidence="11 12">PY_sf001</strain>
    </source>
</reference>
<dbReference type="SMART" id="SM00969">
    <property type="entry name" value="SOCS_box"/>
    <property type="match status" value="1"/>
</dbReference>
<dbReference type="Gene3D" id="3.60.40.10">
    <property type="entry name" value="PPM-type phosphatase domain"/>
    <property type="match status" value="1"/>
</dbReference>
<dbReference type="Proteomes" id="UP000242188">
    <property type="component" value="Unassembled WGS sequence"/>
</dbReference>
<keyword evidence="2" id="KW-0677">Repeat</keyword>
<keyword evidence="12" id="KW-1185">Reference proteome</keyword>
<dbReference type="InterPro" id="IPR002110">
    <property type="entry name" value="Ankyrin_rpt"/>
</dbReference>
<dbReference type="STRING" id="6573.A0A210QXS5"/>
<dbReference type="PANTHER" id="PTHR24198:SF165">
    <property type="entry name" value="ANKYRIN REPEAT-CONTAINING PROTEIN-RELATED"/>
    <property type="match status" value="1"/>
</dbReference>
<keyword evidence="5 6" id="KW-0040">ANK repeat</keyword>
<dbReference type="PROSITE" id="PS50225">
    <property type="entry name" value="SOCS"/>
    <property type="match status" value="1"/>
</dbReference>
<keyword evidence="3 7" id="KW-0378">Hydrolase</keyword>
<dbReference type="SMART" id="SM00248">
    <property type="entry name" value="ANK"/>
    <property type="match status" value="7"/>
</dbReference>
<feature type="domain" description="SOCS box" evidence="9">
    <location>
        <begin position="894"/>
        <end position="943"/>
    </location>
</feature>
<dbReference type="EMBL" id="NEDP02001335">
    <property type="protein sequence ID" value="OWF53512.1"/>
    <property type="molecule type" value="Genomic_DNA"/>
</dbReference>
<protein>
    <submittedName>
        <fullName evidence="11">[Pyruvate dehydrogenase [acetyl-transferring]]-phosphatase 1, mitochondrial</fullName>
    </submittedName>
</protein>
<dbReference type="InterPro" id="IPR036457">
    <property type="entry name" value="PPM-type-like_dom_sf"/>
</dbReference>
<dbReference type="SUPFAM" id="SSF158235">
    <property type="entry name" value="SOCS box-like"/>
    <property type="match status" value="1"/>
</dbReference>
<keyword evidence="11" id="KW-0670">Pyruvate</keyword>
<keyword evidence="1" id="KW-0479">Metal-binding</keyword>
<feature type="repeat" description="ANK" evidence="6">
    <location>
        <begin position="745"/>
        <end position="777"/>
    </location>
</feature>
<dbReference type="SUPFAM" id="SSF81606">
    <property type="entry name" value="PP2C-like"/>
    <property type="match status" value="1"/>
</dbReference>
<evidence type="ECO:0000313" key="11">
    <source>
        <dbReference type="EMBL" id="OWF53512.1"/>
    </source>
</evidence>
<dbReference type="AlphaFoldDB" id="A0A210QXS5"/>
<evidence type="ECO:0000256" key="2">
    <source>
        <dbReference type="ARBA" id="ARBA00022737"/>
    </source>
</evidence>
<dbReference type="GO" id="GO:0046872">
    <property type="term" value="F:metal ion binding"/>
    <property type="evidence" value="ECO:0007669"/>
    <property type="project" value="UniProtKB-KW"/>
</dbReference>
<evidence type="ECO:0000256" key="3">
    <source>
        <dbReference type="ARBA" id="ARBA00022801"/>
    </source>
</evidence>
<dbReference type="InterPro" id="IPR001932">
    <property type="entry name" value="PPM-type_phosphatase-like_dom"/>
</dbReference>
<comment type="caution">
    <text evidence="11">The sequence shown here is derived from an EMBL/GenBank/DDBJ whole genome shotgun (WGS) entry which is preliminary data.</text>
</comment>
<dbReference type="Gene3D" id="1.10.750.20">
    <property type="entry name" value="SOCS box"/>
    <property type="match status" value="1"/>
</dbReference>
<dbReference type="SMART" id="SM00332">
    <property type="entry name" value="PP2Cc"/>
    <property type="match status" value="1"/>
</dbReference>
<dbReference type="CDD" id="cd03716">
    <property type="entry name" value="SOCS_ASB_like"/>
    <property type="match status" value="1"/>
</dbReference>
<name>A0A210QXS5_MIZYE</name>
<sequence length="994" mass="111803">MSLRFFKLLQMSPTCSSAPLVTFSKFMMPSCGRVGLTLLRSFHSSVSYLVPNTSPKLSPQQVNSYIRLNEQSIHGEGAVKSFDCNRLPANNPIEDRDASAKLKNSKTGQYLFGVFDGHGGDFCSQAVCERLYNYISVTMSPPETLDMIRKANYEISSLVHWLHGPQSVFTDVMENVYKAKLAKLASEILSLSEETTIKENLISAFNSLDHDLMIEAAPTTLNRELQFNSMQMAFQGSCACVAMLDDTELFIANTGDCRAVLGVQDEHGWNALPLSQMHDAANPSEIRRLLQVHPNERSNMIQQGRLFGILAPLRAFGDAQFKWSARDLKHVEKTSAYDIPIYGKTLMPRGYQTPPYVTAEPEIIQHSLTPKDKFLIIASDGLWEQMPAEKVVQLVGGHNIGHQIPVNFQPTSNMNLRDINEMLKKRQNDLKKKPQDDNVCSYLLRHALGPEHQRISETLSLAPARKFVTGVVLVKGRCSERGITRPCEGKSAGKSKTLTCGKVSRQKDVYSYSSSSRRQVKSSRNRTVKKRSDCPTEENGAMPDICLSPSNAQLQKMMKKRLSLAPVAKEFVDFIHAGDHKNVKRMIKERVVDVNLRDTEDPVLPTPLLIAAEMNDEEMVRLMLRAKPKPANINDETTKGKRAIWIAAKHGNVEMVEYLLNGKSPCEVNIVDKESGCSPLFRAILTESAEACQLLIKAGADVNLRRLSLENSNETPLIKAIQMDNRDICQILVNSLCKLQTKTDAGLNALHFAVAYCRYDIVELLMENGVKIHAKSNAGITAMSVAIENHNAAMVKILLKKGYKVDKKYKWKETPLQQAIKLHATESALTLMHHGCTVKKDKGSSYMHMAVEEKLIRIIKFLIALNPLFLNEEWLQKQMWPVSLYRRPDIFNWLQKEAATPRTLKQLCRARIFKLLGTYAPAKAKELPLPETLREYLQYNEFVKDEYYKQKPLNSKECPFDCPAKCSYRHCPPIEVSASESESESDSDVEIDSS</sequence>
<evidence type="ECO:0000256" key="1">
    <source>
        <dbReference type="ARBA" id="ARBA00022723"/>
    </source>
</evidence>
<accession>A0A210QXS5</accession>
<dbReference type="CDD" id="cd00143">
    <property type="entry name" value="PP2Cc"/>
    <property type="match status" value="1"/>
</dbReference>
<dbReference type="InterPro" id="IPR000222">
    <property type="entry name" value="PP2C_BS"/>
</dbReference>